<dbReference type="InterPro" id="IPR050645">
    <property type="entry name" value="Histidine_acid_phosphatase"/>
</dbReference>
<dbReference type="CDD" id="cd07061">
    <property type="entry name" value="HP_HAP_like"/>
    <property type="match status" value="1"/>
</dbReference>
<feature type="transmembrane region" description="Helical" evidence="8">
    <location>
        <begin position="7"/>
        <end position="25"/>
    </location>
</feature>
<reference evidence="10" key="1">
    <citation type="submission" date="2025-08" db="UniProtKB">
        <authorList>
            <consortium name="RefSeq"/>
        </authorList>
    </citation>
    <scope>IDENTIFICATION</scope>
    <source>
        <tissue evidence="10">Whole body</tissue>
    </source>
</reference>
<dbReference type="InterPro" id="IPR033379">
    <property type="entry name" value="Acid_Pase_AS"/>
</dbReference>
<sequence>MNIKQNWFYLINIIIINILIIVAVSDSVEEPEIKLVNVIFRHGDRTPNKELYPNDLYKSYDFYPMGFGELTNKGKKRAYELGKFLRFRYGNFLSKIYTPEQVKARTTDYSRTKMSLQLVLAGLFPPINIQKWDTNINWQPIPYTYVPTIEDNILLPMDCPLYSEEYQRVLKTPEVIQKMAEFSEMNANLTKWSGKQINNPLDMYSLYNIFMAEWMMDLPLPGWVLSVFPDGHLKDGIIYSYEVANLNTKLKRLSGGPLLTEMVENMLASKHGKLKGNKIYLYSGHETNIGSMLNVLNVYKPHVPQFSSAVILELLQTNQTYYIKVLYYTGIPPKAVELQIPDCQVLCPFDKFMEITASYRPSGEEIKIACRKTQTNK</sequence>
<gene>
    <name evidence="10" type="primary">LOC107073816</name>
</gene>
<keyword evidence="5" id="KW-0378">Hydrolase</keyword>
<dbReference type="InterPro" id="IPR029033">
    <property type="entry name" value="His_PPase_superfam"/>
</dbReference>
<keyword evidence="6" id="KW-1015">Disulfide bond</keyword>
<keyword evidence="4" id="KW-0732">Signal</keyword>
<dbReference type="Proteomes" id="UP000694924">
    <property type="component" value="Unplaced"/>
</dbReference>
<dbReference type="EC" id="3.1.3.2" evidence="3"/>
<evidence type="ECO:0000256" key="3">
    <source>
        <dbReference type="ARBA" id="ARBA00012646"/>
    </source>
</evidence>
<proteinExistence type="inferred from homology"/>
<dbReference type="Pfam" id="PF00328">
    <property type="entry name" value="His_Phos_2"/>
    <property type="match status" value="1"/>
</dbReference>
<keyword evidence="7" id="KW-0325">Glycoprotein</keyword>
<evidence type="ECO:0000256" key="5">
    <source>
        <dbReference type="ARBA" id="ARBA00022801"/>
    </source>
</evidence>
<dbReference type="PANTHER" id="PTHR11567">
    <property type="entry name" value="ACID PHOSPHATASE-RELATED"/>
    <property type="match status" value="1"/>
</dbReference>
<keyword evidence="8" id="KW-0472">Membrane</keyword>
<evidence type="ECO:0000256" key="2">
    <source>
        <dbReference type="ARBA" id="ARBA00005375"/>
    </source>
</evidence>
<accession>A0ABM1JC34</accession>
<dbReference type="SUPFAM" id="SSF53254">
    <property type="entry name" value="Phosphoglycerate mutase-like"/>
    <property type="match status" value="1"/>
</dbReference>
<keyword evidence="8" id="KW-0812">Transmembrane</keyword>
<evidence type="ECO:0000256" key="7">
    <source>
        <dbReference type="ARBA" id="ARBA00023180"/>
    </source>
</evidence>
<dbReference type="InterPro" id="IPR000560">
    <property type="entry name" value="His_Pase_clade-2"/>
</dbReference>
<evidence type="ECO:0000256" key="4">
    <source>
        <dbReference type="ARBA" id="ARBA00022729"/>
    </source>
</evidence>
<comment type="similarity">
    <text evidence="2">Belongs to the histidine acid phosphatase family.</text>
</comment>
<dbReference type="GeneID" id="107073816"/>
<dbReference type="RefSeq" id="XP_015190022.1">
    <property type="nucleotide sequence ID" value="XM_015334536.1"/>
</dbReference>
<comment type="catalytic activity">
    <reaction evidence="1">
        <text>a phosphate monoester + H2O = an alcohol + phosphate</text>
        <dbReference type="Rhea" id="RHEA:15017"/>
        <dbReference type="ChEBI" id="CHEBI:15377"/>
        <dbReference type="ChEBI" id="CHEBI:30879"/>
        <dbReference type="ChEBI" id="CHEBI:43474"/>
        <dbReference type="ChEBI" id="CHEBI:67140"/>
        <dbReference type="EC" id="3.1.3.2"/>
    </reaction>
</comment>
<protein>
    <recommendedName>
        <fullName evidence="3">acid phosphatase</fullName>
        <ecNumber evidence="3">3.1.3.2</ecNumber>
    </recommendedName>
</protein>
<name>A0ABM1JC34_POLDO</name>
<evidence type="ECO:0000256" key="1">
    <source>
        <dbReference type="ARBA" id="ARBA00000032"/>
    </source>
</evidence>
<dbReference type="Gene3D" id="3.40.50.1240">
    <property type="entry name" value="Phosphoglycerate mutase-like"/>
    <property type="match status" value="1"/>
</dbReference>
<dbReference type="PROSITE" id="PS00616">
    <property type="entry name" value="HIS_ACID_PHOSPHAT_1"/>
    <property type="match status" value="1"/>
</dbReference>
<organism evidence="9 10">
    <name type="scientific">Polistes dominula</name>
    <name type="common">European paper wasp</name>
    <name type="synonym">Vespa dominula</name>
    <dbReference type="NCBI Taxonomy" id="743375"/>
    <lineage>
        <taxon>Eukaryota</taxon>
        <taxon>Metazoa</taxon>
        <taxon>Ecdysozoa</taxon>
        <taxon>Arthropoda</taxon>
        <taxon>Hexapoda</taxon>
        <taxon>Insecta</taxon>
        <taxon>Pterygota</taxon>
        <taxon>Neoptera</taxon>
        <taxon>Endopterygota</taxon>
        <taxon>Hymenoptera</taxon>
        <taxon>Apocrita</taxon>
        <taxon>Aculeata</taxon>
        <taxon>Vespoidea</taxon>
        <taxon>Vespidae</taxon>
        <taxon>Polistinae</taxon>
        <taxon>Polistini</taxon>
        <taxon>Polistes</taxon>
    </lineage>
</organism>
<evidence type="ECO:0000313" key="9">
    <source>
        <dbReference type="Proteomes" id="UP000694924"/>
    </source>
</evidence>
<evidence type="ECO:0000256" key="8">
    <source>
        <dbReference type="SAM" id="Phobius"/>
    </source>
</evidence>
<keyword evidence="9" id="KW-1185">Reference proteome</keyword>
<keyword evidence="8" id="KW-1133">Transmembrane helix</keyword>
<evidence type="ECO:0000313" key="10">
    <source>
        <dbReference type="RefSeq" id="XP_015190022.1"/>
    </source>
</evidence>
<evidence type="ECO:0000256" key="6">
    <source>
        <dbReference type="ARBA" id="ARBA00023157"/>
    </source>
</evidence>
<dbReference type="PANTHER" id="PTHR11567:SF211">
    <property type="entry name" value="PROSTATIC ACID PHOSPHATASE"/>
    <property type="match status" value="1"/>
</dbReference>